<dbReference type="InterPro" id="IPR013021">
    <property type="entry name" value="Myo-inos-1-P_Synthase_GAPDH"/>
</dbReference>
<comment type="subunit">
    <text evidence="6">Homotetramer.</text>
</comment>
<evidence type="ECO:0000256" key="17">
    <source>
        <dbReference type="ARBA" id="ARBA00070063"/>
    </source>
</evidence>
<comment type="catalytic activity">
    <reaction evidence="1">
        <text>D-glucose 6-phosphate = 1D-myo-inositol 3-phosphate</text>
        <dbReference type="Rhea" id="RHEA:10716"/>
        <dbReference type="ChEBI" id="CHEBI:58401"/>
        <dbReference type="ChEBI" id="CHEBI:61548"/>
        <dbReference type="EC" id="5.5.1.4"/>
    </reaction>
</comment>
<comment type="caution">
    <text evidence="19">The sequence shown here is derived from an EMBL/GenBank/DDBJ whole genome shotgun (WGS) entry which is preliminary data.</text>
</comment>
<comment type="pathway">
    <text evidence="4">Polyol metabolism; myo-inositol biosynthesis; myo-inositol from D-glucose 6-phosphate: step 1/2.</text>
</comment>
<evidence type="ECO:0000256" key="8">
    <source>
        <dbReference type="ARBA" id="ARBA00022490"/>
    </source>
</evidence>
<keyword evidence="13" id="KW-0594">Phospholipid biosynthesis</keyword>
<evidence type="ECO:0000256" key="9">
    <source>
        <dbReference type="ARBA" id="ARBA00022516"/>
    </source>
</evidence>
<dbReference type="GO" id="GO:0006021">
    <property type="term" value="P:inositol biosynthetic process"/>
    <property type="evidence" value="ECO:0007669"/>
    <property type="project" value="UniProtKB-KW"/>
</dbReference>
<evidence type="ECO:0000256" key="1">
    <source>
        <dbReference type="ARBA" id="ARBA00000113"/>
    </source>
</evidence>
<keyword evidence="10" id="KW-0398">Inositol biosynthesis</keyword>
<comment type="cofactor">
    <cofactor evidence="2">
        <name>NAD(+)</name>
        <dbReference type="ChEBI" id="CHEBI:57540"/>
    </cofactor>
</comment>
<accession>A0A9P7BEA4</accession>
<dbReference type="PANTHER" id="PTHR11510">
    <property type="entry name" value="MYO-INOSITOL-1 PHOSPHATE SYNTHASE"/>
    <property type="match status" value="1"/>
</dbReference>
<dbReference type="EC" id="5.5.1.4" evidence="7"/>
<proteinExistence type="inferred from homology"/>
<evidence type="ECO:0000256" key="11">
    <source>
        <dbReference type="ARBA" id="ARBA00023027"/>
    </source>
</evidence>
<reference evidence="19" key="1">
    <citation type="submission" date="2020-11" db="EMBL/GenBank/DDBJ databases">
        <title>Kefir isolates.</title>
        <authorList>
            <person name="Marcisauskas S."/>
            <person name="Kim Y."/>
            <person name="Blasche S."/>
        </authorList>
    </citation>
    <scope>NUCLEOTIDE SEQUENCE</scope>
    <source>
        <strain evidence="19">Olga-1</strain>
    </source>
</reference>
<dbReference type="AlphaFoldDB" id="A0A9P7BEA4"/>
<organism evidence="19 20">
    <name type="scientific">Pichia californica</name>
    <dbReference type="NCBI Taxonomy" id="460514"/>
    <lineage>
        <taxon>Eukaryota</taxon>
        <taxon>Fungi</taxon>
        <taxon>Dikarya</taxon>
        <taxon>Ascomycota</taxon>
        <taxon>Saccharomycotina</taxon>
        <taxon>Pichiomycetes</taxon>
        <taxon>Pichiales</taxon>
        <taxon>Pichiaceae</taxon>
        <taxon>Pichia</taxon>
    </lineage>
</organism>
<dbReference type="GO" id="GO:0004512">
    <property type="term" value="F:inositol-3-phosphate synthase activity"/>
    <property type="evidence" value="ECO:0007669"/>
    <property type="project" value="UniProtKB-EC"/>
</dbReference>
<dbReference type="FunFam" id="3.40.50.720:FF:000069">
    <property type="entry name" value="Inositol-3-phosphate synthase 1"/>
    <property type="match status" value="1"/>
</dbReference>
<keyword evidence="14" id="KW-0413">Isomerase</keyword>
<protein>
    <recommendedName>
        <fullName evidence="17">Inositol-3-phosphate synthase</fullName>
        <ecNumber evidence="7">5.5.1.4</ecNumber>
    </recommendedName>
    <alternativeName>
        <fullName evidence="16">Myo-inositol 1-phosphate synthase</fullName>
    </alternativeName>
</protein>
<dbReference type="Proteomes" id="UP000697127">
    <property type="component" value="Unassembled WGS sequence"/>
</dbReference>
<dbReference type="InterPro" id="IPR004127">
    <property type="entry name" value="Prefoldin_subunit_alpha"/>
</dbReference>
<evidence type="ECO:0000256" key="4">
    <source>
        <dbReference type="ARBA" id="ARBA00005117"/>
    </source>
</evidence>
<dbReference type="InterPro" id="IPR002587">
    <property type="entry name" value="Myo-inos-1-P_Synthase"/>
</dbReference>
<evidence type="ECO:0000259" key="18">
    <source>
        <dbReference type="Pfam" id="PF01658"/>
    </source>
</evidence>
<dbReference type="SUPFAM" id="SSF46579">
    <property type="entry name" value="Prefoldin"/>
    <property type="match status" value="1"/>
</dbReference>
<dbReference type="GO" id="GO:0008654">
    <property type="term" value="P:phospholipid biosynthetic process"/>
    <property type="evidence" value="ECO:0007669"/>
    <property type="project" value="UniProtKB-KW"/>
</dbReference>
<evidence type="ECO:0000256" key="10">
    <source>
        <dbReference type="ARBA" id="ARBA00022550"/>
    </source>
</evidence>
<keyword evidence="20" id="KW-1185">Reference proteome</keyword>
<feature type="domain" description="Myo-inositol-1-phosphate synthase GAPDH-like" evidence="18">
    <location>
        <begin position="689"/>
        <end position="804"/>
    </location>
</feature>
<keyword evidence="12" id="KW-0443">Lipid metabolism</keyword>
<evidence type="ECO:0000313" key="20">
    <source>
        <dbReference type="Proteomes" id="UP000697127"/>
    </source>
</evidence>
<gene>
    <name evidence="19" type="primary">INO1</name>
    <name evidence="19" type="ORF">C6P40_001999</name>
</gene>
<sequence length="894" mass="102341">GNNEPNVEFDYEIERRVDYRDRDYIESPTIEVRRRIEILKKMLKPELKNKYWDKLIETGKDSCGCFIEMMKQYGSNEDFRFHDLQTGRENGWDWVFKKLCVNDKHRIEMLSNNVDLQGLVKDLNELRNYKGDINIVFNIGGDSLMLNHNLYSMRWLTWLNLSGSHLNNRNLQSLVQVINRGGLSHLKGIVITDNENVEKKKLVQDLKKLTRGELQYLEASFKEEEDVEVNDEILQEIEVSFDFKVMNDAKKLIYLQQRGIIKGMPEIESDSLKNNVIIDYGVCSKYDWGERVRLGLANSYRGRGYRSSYDALLLAQSKYKDCISSVNMIEKNKNGTSNGIENEKKDMLIPLTSSLYVHGANIVDKFKIDIGTGYFVEKDGKETVYTDNELTSKYTYENSIVTVDEATQAYKVDNIQTDLTFKLDLNLPKVGILLVGIGGNNGTTFTAASIANKNNIEFQTREGPLKANYFGSVTQSSTIKLGVDNNGHDVYVPFNSLVPMVNPNDFVISGWDISDLNLYDGMNRAQVLEYDLREQLKPYMKNMKPMPSIYYPDYIALNQDDRANNCFNRVGKDGKVDTKNKWSHVEKIREDIRNFKSENKLDKVLVLWTANTERYSELIEGVNDTKENLIKSIKEGHEEISASTIFAVASILEGSPYINGSPQNTFVPGLVEFAVEKDVFIGGDDFKSGQTKFKSVMAQYLVDAGIKIKSIASYNHLGNNDGYNLSSPRQFRSKEISKASVVDDVIESNPILYNKETNEGIDHCIVIKYLQAVGDSKVAMDEYYSELMLGGHNRISIHNICEDSLLATPLIIDLLVMTEFLTRVKVQKNNESEYEKMYTILSLLSYWLKAPLTRPTYKPINALNKQRMAIDNFLRILVGLKPLDELRFEERLRN</sequence>
<dbReference type="Pfam" id="PF01658">
    <property type="entry name" value="Inos-1-P_synth"/>
    <property type="match status" value="1"/>
</dbReference>
<evidence type="ECO:0000256" key="6">
    <source>
        <dbReference type="ARBA" id="ARBA00011881"/>
    </source>
</evidence>
<comment type="subcellular location">
    <subcellularLocation>
        <location evidence="3">Cytoplasm</location>
    </subcellularLocation>
</comment>
<evidence type="ECO:0000313" key="19">
    <source>
        <dbReference type="EMBL" id="KAG0687676.1"/>
    </source>
</evidence>
<dbReference type="FunFam" id="3.40.50.720:FF:000334">
    <property type="entry name" value="Inositol-3-phosphate synthase"/>
    <property type="match status" value="1"/>
</dbReference>
<evidence type="ECO:0000256" key="13">
    <source>
        <dbReference type="ARBA" id="ARBA00023209"/>
    </source>
</evidence>
<evidence type="ECO:0000256" key="2">
    <source>
        <dbReference type="ARBA" id="ARBA00001911"/>
    </source>
</evidence>
<dbReference type="EMBL" id="PUHW01000229">
    <property type="protein sequence ID" value="KAG0687676.1"/>
    <property type="molecule type" value="Genomic_DNA"/>
</dbReference>
<evidence type="ECO:0000256" key="15">
    <source>
        <dbReference type="ARBA" id="ARBA00023264"/>
    </source>
</evidence>
<keyword evidence="15" id="KW-1208">Phospholipid metabolism</keyword>
<dbReference type="InterPro" id="IPR036291">
    <property type="entry name" value="NAD(P)-bd_dom_sf"/>
</dbReference>
<evidence type="ECO:0000256" key="14">
    <source>
        <dbReference type="ARBA" id="ARBA00023235"/>
    </source>
</evidence>
<dbReference type="SUPFAM" id="SSF51735">
    <property type="entry name" value="NAD(P)-binding Rossmann-fold domains"/>
    <property type="match status" value="1"/>
</dbReference>
<keyword evidence="11" id="KW-0520">NAD</keyword>
<dbReference type="Pfam" id="PF07994">
    <property type="entry name" value="NAD_binding_5"/>
    <property type="match status" value="1"/>
</dbReference>
<evidence type="ECO:0000256" key="7">
    <source>
        <dbReference type="ARBA" id="ARBA00012125"/>
    </source>
</evidence>
<keyword evidence="8" id="KW-0963">Cytoplasm</keyword>
<evidence type="ECO:0000256" key="3">
    <source>
        <dbReference type="ARBA" id="ARBA00004496"/>
    </source>
</evidence>
<evidence type="ECO:0000256" key="16">
    <source>
        <dbReference type="ARBA" id="ARBA00032949"/>
    </source>
</evidence>
<dbReference type="GO" id="GO:0005737">
    <property type="term" value="C:cytoplasm"/>
    <property type="evidence" value="ECO:0007669"/>
    <property type="project" value="UniProtKB-SubCell"/>
</dbReference>
<dbReference type="Pfam" id="PF02996">
    <property type="entry name" value="Prefoldin"/>
    <property type="match status" value="1"/>
</dbReference>
<comment type="similarity">
    <text evidence="5">Belongs to the myo-inositol 1-phosphate synthase family.</text>
</comment>
<dbReference type="SUPFAM" id="SSF55347">
    <property type="entry name" value="Glyceraldehyde-3-phosphate dehydrogenase-like, C-terminal domain"/>
    <property type="match status" value="1"/>
</dbReference>
<keyword evidence="9" id="KW-0444">Lipid biosynthesis</keyword>
<dbReference type="Gene3D" id="3.40.50.720">
    <property type="entry name" value="NAD(P)-binding Rossmann-like Domain"/>
    <property type="match status" value="2"/>
</dbReference>
<evidence type="ECO:0000256" key="5">
    <source>
        <dbReference type="ARBA" id="ARBA00010813"/>
    </source>
</evidence>
<feature type="non-terminal residue" evidence="19">
    <location>
        <position position="1"/>
    </location>
</feature>
<name>A0A9P7BEA4_9ASCO</name>
<evidence type="ECO:0000256" key="12">
    <source>
        <dbReference type="ARBA" id="ARBA00023098"/>
    </source>
</evidence>